<evidence type="ECO:0000313" key="2">
    <source>
        <dbReference type="EMBL" id="CBJ80426.1"/>
    </source>
</evidence>
<dbReference type="EMBL" id="FN667741">
    <property type="protein sequence ID" value="CBJ80426.1"/>
    <property type="molecule type" value="Genomic_DNA"/>
</dbReference>
<evidence type="ECO:0000313" key="3">
    <source>
        <dbReference type="Proteomes" id="UP000002045"/>
    </source>
</evidence>
<dbReference type="KEGG" id="xbo:XBJ1_1293"/>
<accession>D3UXQ1</accession>
<organism evidence="2 3">
    <name type="scientific">Xenorhabdus bovienii (strain SS-2004)</name>
    <name type="common">Xenorhabdus nematophila subsp. bovienii</name>
    <dbReference type="NCBI Taxonomy" id="406818"/>
    <lineage>
        <taxon>Bacteria</taxon>
        <taxon>Pseudomonadati</taxon>
        <taxon>Pseudomonadota</taxon>
        <taxon>Gammaproteobacteria</taxon>
        <taxon>Enterobacterales</taxon>
        <taxon>Morganellaceae</taxon>
        <taxon>Xenorhabdus</taxon>
    </lineage>
</organism>
<feature type="transmembrane region" description="Helical" evidence="1">
    <location>
        <begin position="27"/>
        <end position="44"/>
    </location>
</feature>
<evidence type="ECO:0000256" key="1">
    <source>
        <dbReference type="SAM" id="Phobius"/>
    </source>
</evidence>
<keyword evidence="1" id="KW-0812">Transmembrane</keyword>
<proteinExistence type="predicted"/>
<reference evidence="2" key="1">
    <citation type="journal article" date="2011" name="PLoS ONE">
        <title>The entomopathogenic bacterial endosymbionts xenorhabdus and photorhabdus: convergent lifestyles from divergent genomes.</title>
        <authorList>
            <person name="Chaston J.M."/>
            <person name="Suen G."/>
            <person name="Tucker S.L."/>
            <person name="Andersen A.W."/>
            <person name="Bhasin A."/>
            <person name="Bode E."/>
            <person name="Bode H.B."/>
            <person name="Brachmann A.O."/>
            <person name="Cowles C.E."/>
            <person name="Cowles K.N."/>
            <person name="Darby C."/>
            <person name="de Leon L."/>
            <person name="Drace K."/>
            <person name="Du Z."/>
            <person name="Givaudan A."/>
            <person name="Herbert Tran E.E."/>
            <person name="Jewell K.A."/>
            <person name="Knack J.J."/>
            <person name="Krasomil-Osterfeld K.C."/>
            <person name="Kukor R."/>
            <person name="Lanois A."/>
            <person name="Latreille P."/>
            <person name="Leimgruber N.K."/>
            <person name="Lipke C.M."/>
            <person name="Liu R."/>
            <person name="Lu X."/>
            <person name="Martens E.C."/>
            <person name="Marri P.R."/>
            <person name="Medigue C."/>
            <person name="Menard M.L."/>
            <person name="Miller N.M."/>
            <person name="Morales-Soto N."/>
            <person name="Norton S."/>
            <person name="Ogier J.C."/>
            <person name="Orchard S.S."/>
            <person name="Park D."/>
            <person name="Park Y."/>
            <person name="Qurollo B.A."/>
            <person name="Sugar D.R."/>
            <person name="Richards G.R."/>
            <person name="Rouy Z."/>
            <person name="Slominski B."/>
            <person name="Slominski K."/>
            <person name="Snyder H."/>
            <person name="Tjaden B.C."/>
            <person name="van der Hoeven R."/>
            <person name="Welch R.D."/>
            <person name="Wheeler C."/>
            <person name="Xiang B."/>
            <person name="Barbazuk B."/>
            <person name="Gaudriault S."/>
            <person name="Goodner B."/>
            <person name="Slater S.C."/>
            <person name="Forst S."/>
            <person name="Goldman B.S."/>
            <person name="Goodrich-Blair H."/>
        </authorList>
    </citation>
    <scope>NUCLEOTIDE SEQUENCE [LARGE SCALE GENOMIC DNA]</scope>
    <source>
        <strain evidence="2">SS-2004</strain>
    </source>
</reference>
<dbReference type="HOGENOM" id="CLU_218478_0_0_6"/>
<protein>
    <submittedName>
        <fullName evidence="2">Uncharacterized protein</fullName>
    </submittedName>
</protein>
<name>D3UXQ1_XENBS</name>
<sequence>MLTPLLLVAFIVTNQLSHPQLNFTNLLALALVLLFEAVRLVAAGDEY</sequence>
<dbReference type="Proteomes" id="UP000002045">
    <property type="component" value="Chromosome"/>
</dbReference>
<dbReference type="AlphaFoldDB" id="D3UXQ1"/>
<keyword evidence="1" id="KW-0472">Membrane</keyword>
<gene>
    <name evidence="2" type="ordered locus">XBJ1_1293</name>
</gene>
<keyword evidence="1" id="KW-1133">Transmembrane helix</keyword>